<evidence type="ECO:0008006" key="4">
    <source>
        <dbReference type="Google" id="ProtNLM"/>
    </source>
</evidence>
<dbReference type="Proteomes" id="UP000241771">
    <property type="component" value="Unassembled WGS sequence"/>
</dbReference>
<dbReference type="RefSeq" id="WP_036819319.1">
    <property type="nucleotide sequence ID" value="NZ_JGVO01000208.1"/>
</dbReference>
<feature type="signal peptide" evidence="1">
    <location>
        <begin position="1"/>
        <end position="18"/>
    </location>
</feature>
<dbReference type="AlphaFoldDB" id="A0A2T3NP03"/>
<reference evidence="2 3" key="1">
    <citation type="submission" date="2018-01" db="EMBL/GenBank/DDBJ databases">
        <title>Whole genome sequencing of Histamine producing bacteria.</title>
        <authorList>
            <person name="Butler K."/>
        </authorList>
    </citation>
    <scope>NUCLEOTIDE SEQUENCE [LARGE SCALE GENOMIC DNA]</scope>
    <source>
        <strain evidence="2 3">DSM 100436</strain>
    </source>
</reference>
<keyword evidence="3" id="KW-1185">Reference proteome</keyword>
<sequence length="64" mass="6994">MKKLFVLFCIAFSSFTFAEGMSGGSSATVPYIICMQDGKILGTTAIPVYECDKLKKAEAKKSQY</sequence>
<evidence type="ECO:0000313" key="3">
    <source>
        <dbReference type="Proteomes" id="UP000241771"/>
    </source>
</evidence>
<keyword evidence="1" id="KW-0732">Signal</keyword>
<comment type="caution">
    <text evidence="2">The sequence shown here is derived from an EMBL/GenBank/DDBJ whole genome shotgun (WGS) entry which is preliminary data.</text>
</comment>
<dbReference type="EMBL" id="PYMA01000013">
    <property type="protein sequence ID" value="PSW18006.1"/>
    <property type="molecule type" value="Genomic_DNA"/>
</dbReference>
<accession>A0A2T3NP03</accession>
<evidence type="ECO:0000256" key="1">
    <source>
        <dbReference type="SAM" id="SignalP"/>
    </source>
</evidence>
<name>A0A2T3NP03_9GAMM</name>
<evidence type="ECO:0000313" key="2">
    <source>
        <dbReference type="EMBL" id="PSW18006.1"/>
    </source>
</evidence>
<gene>
    <name evidence="2" type="ORF">C9I98_18090</name>
</gene>
<organism evidence="2 3">
    <name type="scientific">Photobacterium sanctipauli</name>
    <dbReference type="NCBI Taxonomy" id="1342794"/>
    <lineage>
        <taxon>Bacteria</taxon>
        <taxon>Pseudomonadati</taxon>
        <taxon>Pseudomonadota</taxon>
        <taxon>Gammaproteobacteria</taxon>
        <taxon>Vibrionales</taxon>
        <taxon>Vibrionaceae</taxon>
        <taxon>Photobacterium</taxon>
    </lineage>
</organism>
<dbReference type="OrthoDB" id="5817203at2"/>
<proteinExistence type="predicted"/>
<protein>
    <recommendedName>
        <fullName evidence="4">DUF1496 domain-containing protein</fullName>
    </recommendedName>
</protein>
<feature type="chain" id="PRO_5015685857" description="DUF1496 domain-containing protein" evidence="1">
    <location>
        <begin position="19"/>
        <end position="64"/>
    </location>
</feature>